<dbReference type="Pfam" id="PF00270">
    <property type="entry name" value="DEAD"/>
    <property type="match status" value="1"/>
</dbReference>
<gene>
    <name evidence="16" type="primary">DBP2</name>
    <name evidence="16" type="ORF">TRFO_08925</name>
</gene>
<dbReference type="GO" id="GO:0003724">
    <property type="term" value="F:RNA helicase activity"/>
    <property type="evidence" value="ECO:0007669"/>
    <property type="project" value="UniProtKB-EC"/>
</dbReference>
<comment type="caution">
    <text evidence="16">The sequence shown here is derived from an EMBL/GenBank/DDBJ whole genome shotgun (WGS) entry which is preliminary data.</text>
</comment>
<evidence type="ECO:0000256" key="10">
    <source>
        <dbReference type="ARBA" id="ARBA00023242"/>
    </source>
</evidence>
<dbReference type="InterPro" id="IPR011545">
    <property type="entry name" value="DEAD/DEAH_box_helicase_dom"/>
</dbReference>
<dbReference type="CDD" id="cd18787">
    <property type="entry name" value="SF2_C_DEAD"/>
    <property type="match status" value="1"/>
</dbReference>
<reference evidence="16" key="1">
    <citation type="submission" date="2016-10" db="EMBL/GenBank/DDBJ databases">
        <authorList>
            <person name="Benchimol M."/>
            <person name="Almeida L.G."/>
            <person name="Vasconcelos A.T."/>
            <person name="Perreira-Neves A."/>
            <person name="Rosa I.A."/>
            <person name="Tasca T."/>
            <person name="Bogo M.R."/>
            <person name="de Souza W."/>
        </authorList>
    </citation>
    <scope>NUCLEOTIDE SEQUENCE [LARGE SCALE GENOMIC DNA]</scope>
    <source>
        <strain evidence="16">K</strain>
    </source>
</reference>
<dbReference type="PROSITE" id="PS51192">
    <property type="entry name" value="HELICASE_ATP_BIND_1"/>
    <property type="match status" value="1"/>
</dbReference>
<comment type="function">
    <text evidence="11">ATP-dependent RNA helicase required for 60S ribosomal subunit synthesis. Involved in efficient pre-rRNA processing, predominantly at site A3, which is necessary for the normal formation of 25S and 5.8S rRNAs.</text>
</comment>
<keyword evidence="4" id="KW-0690">Ribosome biogenesis</keyword>
<keyword evidence="10" id="KW-0539">Nucleus</keyword>
<dbReference type="GeneID" id="94829279"/>
<dbReference type="InterPro" id="IPR044742">
    <property type="entry name" value="DEAD/DEAH_RhlB"/>
</dbReference>
<dbReference type="InterPro" id="IPR014001">
    <property type="entry name" value="Helicase_ATP-bd"/>
</dbReference>
<evidence type="ECO:0000256" key="4">
    <source>
        <dbReference type="ARBA" id="ARBA00022517"/>
    </source>
</evidence>
<feature type="domain" description="Helicase ATP-binding" evidence="14">
    <location>
        <begin position="105"/>
        <end position="278"/>
    </location>
</feature>
<evidence type="ECO:0000256" key="11">
    <source>
        <dbReference type="ARBA" id="ARBA00037449"/>
    </source>
</evidence>
<evidence type="ECO:0000256" key="3">
    <source>
        <dbReference type="ARBA" id="ARBA00012552"/>
    </source>
</evidence>
<dbReference type="EMBL" id="MLAK01001060">
    <property type="protein sequence ID" value="OHS98343.1"/>
    <property type="molecule type" value="Genomic_DNA"/>
</dbReference>
<comment type="similarity">
    <text evidence="2">Belongs to the DEAD box helicase family. DDX5/DBP2 subfamily.</text>
</comment>
<dbReference type="EC" id="3.6.4.13" evidence="3"/>
<dbReference type="AlphaFoldDB" id="A0A1J4JJ13"/>
<evidence type="ECO:0000256" key="6">
    <source>
        <dbReference type="ARBA" id="ARBA00022741"/>
    </source>
</evidence>
<accession>A0A1J4JJ13</accession>
<dbReference type="GO" id="GO:0003676">
    <property type="term" value="F:nucleic acid binding"/>
    <property type="evidence" value="ECO:0007669"/>
    <property type="project" value="InterPro"/>
</dbReference>
<dbReference type="SMART" id="SM00487">
    <property type="entry name" value="DEXDc"/>
    <property type="match status" value="1"/>
</dbReference>
<comment type="subcellular location">
    <subcellularLocation>
        <location evidence="1">Nucleus</location>
        <location evidence="1">Nucleolus</location>
    </subcellularLocation>
</comment>
<dbReference type="GO" id="GO:0016787">
    <property type="term" value="F:hydrolase activity"/>
    <property type="evidence" value="ECO:0007669"/>
    <property type="project" value="UniProtKB-KW"/>
</dbReference>
<evidence type="ECO:0000313" key="16">
    <source>
        <dbReference type="EMBL" id="OHS98343.1"/>
    </source>
</evidence>
<dbReference type="PANTHER" id="PTHR47958">
    <property type="entry name" value="ATP-DEPENDENT RNA HELICASE DBP3"/>
    <property type="match status" value="1"/>
</dbReference>
<sequence>MNKSSSNQYSNSNSIFSEIDKKLDALPIPERVTVKKLRHLCDIDSIQRNEEEIQKFMDKHGVRILGTDASNPIFSFDELDLPNDGSEIFYSLCYQVPTIVQAVSFPNILNGRDMIGVAKTGSGKTITYLIPAILHCKKQVAPRGPFALILVPTRELAKQVYCELFRLQSYFQFNAACLYGGENNRREQIEECNRQPHIVVACLGRLIDFMVNNIIDISYVSYLVLDEADKMLEMGFEDKIGKIFKLVQPRKQVLMWSATWPREVRELAKDYLKNALHIVIGASELTINENIQQKFELVEDCDKMNKIVEHCKRIWTSRKKKKTCKILIFAMKIETVDEIADRLSDEFDIKIDGMHSKLSQDERLLMIEHFKACNKCILVASDLGSRGLDIDNIHYVINYDMPPQIEDYIHRIGRTARVHKKGNSLSFLTEENQLITRKLLKLLNRVKQEAPDWLRDMADMVQKGAYREERGKHQRFRSVENFGDTPNENNNQNNDFDILY</sequence>
<dbReference type="SUPFAM" id="SSF52540">
    <property type="entry name" value="P-loop containing nucleoside triphosphate hydrolases"/>
    <property type="match status" value="1"/>
</dbReference>
<dbReference type="PROSITE" id="PS51194">
    <property type="entry name" value="HELICASE_CTER"/>
    <property type="match status" value="1"/>
</dbReference>
<keyword evidence="6 12" id="KW-0547">Nucleotide-binding</keyword>
<evidence type="ECO:0000256" key="1">
    <source>
        <dbReference type="ARBA" id="ARBA00004604"/>
    </source>
</evidence>
<evidence type="ECO:0000259" key="15">
    <source>
        <dbReference type="PROSITE" id="PS51194"/>
    </source>
</evidence>
<dbReference type="GO" id="GO:0005524">
    <property type="term" value="F:ATP binding"/>
    <property type="evidence" value="ECO:0007669"/>
    <property type="project" value="UniProtKB-KW"/>
</dbReference>
<evidence type="ECO:0000256" key="8">
    <source>
        <dbReference type="ARBA" id="ARBA00022806"/>
    </source>
</evidence>
<evidence type="ECO:0000259" key="14">
    <source>
        <dbReference type="PROSITE" id="PS51192"/>
    </source>
</evidence>
<evidence type="ECO:0000256" key="12">
    <source>
        <dbReference type="RuleBase" id="RU000492"/>
    </source>
</evidence>
<keyword evidence="8 12" id="KW-0347">Helicase</keyword>
<keyword evidence="5" id="KW-0698">rRNA processing</keyword>
<dbReference type="InterPro" id="IPR000629">
    <property type="entry name" value="RNA-helicase_DEAD-box_CS"/>
</dbReference>
<dbReference type="InterPro" id="IPR027417">
    <property type="entry name" value="P-loop_NTPase"/>
</dbReference>
<name>A0A1J4JJ13_9EUKA</name>
<keyword evidence="7 12" id="KW-0378">Hydrolase</keyword>
<dbReference type="Gene3D" id="3.40.50.300">
    <property type="entry name" value="P-loop containing nucleotide triphosphate hydrolases"/>
    <property type="match status" value="2"/>
</dbReference>
<dbReference type="VEuPathDB" id="TrichDB:TRFO_08925"/>
<dbReference type="CDD" id="cd00268">
    <property type="entry name" value="DEADc"/>
    <property type="match status" value="1"/>
</dbReference>
<evidence type="ECO:0000256" key="2">
    <source>
        <dbReference type="ARBA" id="ARBA00009334"/>
    </source>
</evidence>
<dbReference type="OrthoDB" id="196131at2759"/>
<dbReference type="Pfam" id="PF00271">
    <property type="entry name" value="Helicase_C"/>
    <property type="match status" value="1"/>
</dbReference>
<evidence type="ECO:0000256" key="7">
    <source>
        <dbReference type="ARBA" id="ARBA00022801"/>
    </source>
</evidence>
<feature type="domain" description="Helicase C-terminal" evidence="15">
    <location>
        <begin position="306"/>
        <end position="458"/>
    </location>
</feature>
<evidence type="ECO:0000256" key="5">
    <source>
        <dbReference type="ARBA" id="ARBA00022552"/>
    </source>
</evidence>
<proteinExistence type="inferred from homology"/>
<dbReference type="Proteomes" id="UP000179807">
    <property type="component" value="Unassembled WGS sequence"/>
</dbReference>
<organism evidence="16 17">
    <name type="scientific">Tritrichomonas foetus</name>
    <dbReference type="NCBI Taxonomy" id="1144522"/>
    <lineage>
        <taxon>Eukaryota</taxon>
        <taxon>Metamonada</taxon>
        <taxon>Parabasalia</taxon>
        <taxon>Tritrichomonadida</taxon>
        <taxon>Tritrichomonadidae</taxon>
        <taxon>Tritrichomonas</taxon>
    </lineage>
</organism>
<evidence type="ECO:0000256" key="9">
    <source>
        <dbReference type="ARBA" id="ARBA00022840"/>
    </source>
</evidence>
<feature type="region of interest" description="Disordered" evidence="13">
    <location>
        <begin position="477"/>
        <end position="500"/>
    </location>
</feature>
<keyword evidence="9 12" id="KW-0067">ATP-binding</keyword>
<keyword evidence="17" id="KW-1185">Reference proteome</keyword>
<evidence type="ECO:0000256" key="13">
    <source>
        <dbReference type="SAM" id="MobiDB-lite"/>
    </source>
</evidence>
<dbReference type="PROSITE" id="PS00039">
    <property type="entry name" value="DEAD_ATP_HELICASE"/>
    <property type="match status" value="1"/>
</dbReference>
<dbReference type="SMART" id="SM00490">
    <property type="entry name" value="HELICc"/>
    <property type="match status" value="1"/>
</dbReference>
<protein>
    <recommendedName>
        <fullName evidence="3">RNA helicase</fullName>
        <ecNumber evidence="3">3.6.4.13</ecNumber>
    </recommendedName>
</protein>
<evidence type="ECO:0000313" key="17">
    <source>
        <dbReference type="Proteomes" id="UP000179807"/>
    </source>
</evidence>
<dbReference type="RefSeq" id="XP_068351480.1">
    <property type="nucleotide sequence ID" value="XM_068494575.1"/>
</dbReference>
<dbReference type="InterPro" id="IPR001650">
    <property type="entry name" value="Helicase_C-like"/>
</dbReference>